<protein>
    <submittedName>
        <fullName evidence="1">Uncharacterized protein</fullName>
    </submittedName>
</protein>
<accession>A0A1E3LZ27</accession>
<keyword evidence="2" id="KW-1185">Reference proteome</keyword>
<comment type="caution">
    <text evidence="1">The sequence shown here is derived from an EMBL/GenBank/DDBJ whole genome shotgun (WGS) entry which is preliminary data.</text>
</comment>
<dbReference type="AlphaFoldDB" id="A0A1E3LZ27"/>
<dbReference type="EMBL" id="MDDS01000008">
    <property type="protein sequence ID" value="ODP39047.1"/>
    <property type="molecule type" value="Genomic_DNA"/>
</dbReference>
<organism evidence="1 2">
    <name type="scientific">Sphingomonas turrisvirgatae</name>
    <dbReference type="NCBI Taxonomy" id="1888892"/>
    <lineage>
        <taxon>Bacteria</taxon>
        <taxon>Pseudomonadati</taxon>
        <taxon>Pseudomonadota</taxon>
        <taxon>Alphaproteobacteria</taxon>
        <taxon>Sphingomonadales</taxon>
        <taxon>Sphingomonadaceae</taxon>
        <taxon>Sphingomonas</taxon>
    </lineage>
</organism>
<name>A0A1E3LZ27_9SPHN</name>
<dbReference type="Proteomes" id="UP000094487">
    <property type="component" value="Unassembled WGS sequence"/>
</dbReference>
<gene>
    <name evidence="1" type="ORF">BFL28_11800</name>
</gene>
<proteinExistence type="predicted"/>
<dbReference type="STRING" id="1888892.BFL28_11800"/>
<reference evidence="1 2" key="1">
    <citation type="submission" date="2016-08" db="EMBL/GenBank/DDBJ databases">
        <title>Draft genome of the agarase producing Sphingomonas sp. MCT13.</title>
        <authorList>
            <person name="D'Andrea M.M."/>
            <person name="Rossolini G.M."/>
            <person name="Thaller M.C."/>
        </authorList>
    </citation>
    <scope>NUCLEOTIDE SEQUENCE [LARGE SCALE GENOMIC DNA]</scope>
    <source>
        <strain evidence="1 2">MCT13</strain>
    </source>
</reference>
<sequence>MGVPVFRSRAEIAQFSGKHGGHGKMLPVAAMLLPFLPVSIGRDRSLDEKVGTAAPDTAWASPP</sequence>
<evidence type="ECO:0000313" key="2">
    <source>
        <dbReference type="Proteomes" id="UP000094487"/>
    </source>
</evidence>
<evidence type="ECO:0000313" key="1">
    <source>
        <dbReference type="EMBL" id="ODP39047.1"/>
    </source>
</evidence>